<evidence type="ECO:0000256" key="7">
    <source>
        <dbReference type="ARBA" id="ARBA00022989"/>
    </source>
</evidence>
<dbReference type="OrthoDB" id="6107924at2759"/>
<protein>
    <submittedName>
        <fullName evidence="11">Uncharacterized protein</fullName>
    </submittedName>
</protein>
<name>A0A8J1XG38_OWEFU</name>
<dbReference type="InterPro" id="IPR000157">
    <property type="entry name" value="TIR_dom"/>
</dbReference>
<evidence type="ECO:0000256" key="4">
    <source>
        <dbReference type="ARBA" id="ARBA00022692"/>
    </source>
</evidence>
<evidence type="ECO:0000313" key="12">
    <source>
        <dbReference type="Proteomes" id="UP000749559"/>
    </source>
</evidence>
<dbReference type="SUPFAM" id="SSF52200">
    <property type="entry name" value="Toll/Interleukin receptor TIR domain"/>
    <property type="match status" value="1"/>
</dbReference>
<evidence type="ECO:0000256" key="8">
    <source>
        <dbReference type="ARBA" id="ARBA00023136"/>
    </source>
</evidence>
<evidence type="ECO:0000256" key="10">
    <source>
        <dbReference type="ARBA" id="ARBA00023180"/>
    </source>
</evidence>
<dbReference type="PANTHER" id="PTHR24365">
    <property type="entry name" value="TOLL-LIKE RECEPTOR"/>
    <property type="match status" value="1"/>
</dbReference>
<reference evidence="11" key="1">
    <citation type="submission" date="2022-03" db="EMBL/GenBank/DDBJ databases">
        <authorList>
            <person name="Martin C."/>
        </authorList>
    </citation>
    <scope>NUCLEOTIDE SEQUENCE</scope>
</reference>
<dbReference type="SUPFAM" id="SSF52058">
    <property type="entry name" value="L domain-like"/>
    <property type="match status" value="1"/>
</dbReference>
<dbReference type="InterPro" id="IPR000483">
    <property type="entry name" value="Cys-rich_flank_reg_C"/>
</dbReference>
<keyword evidence="9" id="KW-0675">Receptor</keyword>
<dbReference type="EMBL" id="CAIIXF020000005">
    <property type="protein sequence ID" value="CAH1784423.1"/>
    <property type="molecule type" value="Genomic_DNA"/>
</dbReference>
<dbReference type="Pfam" id="PF01582">
    <property type="entry name" value="TIR"/>
    <property type="match status" value="1"/>
</dbReference>
<dbReference type="Proteomes" id="UP000749559">
    <property type="component" value="Unassembled WGS sequence"/>
</dbReference>
<proteinExistence type="inferred from homology"/>
<dbReference type="GO" id="GO:0005886">
    <property type="term" value="C:plasma membrane"/>
    <property type="evidence" value="ECO:0007669"/>
    <property type="project" value="TreeGrafter"/>
</dbReference>
<dbReference type="InterPro" id="IPR032675">
    <property type="entry name" value="LRR_dom_sf"/>
</dbReference>
<dbReference type="InterPro" id="IPR003591">
    <property type="entry name" value="Leu-rich_rpt_typical-subtyp"/>
</dbReference>
<evidence type="ECO:0000256" key="2">
    <source>
        <dbReference type="ARBA" id="ARBA00009634"/>
    </source>
</evidence>
<dbReference type="Pfam" id="PF13855">
    <property type="entry name" value="LRR_8"/>
    <property type="match status" value="1"/>
</dbReference>
<dbReference type="Gene3D" id="3.80.10.10">
    <property type="entry name" value="Ribonuclease Inhibitor"/>
    <property type="match status" value="2"/>
</dbReference>
<keyword evidence="7" id="KW-1133">Transmembrane helix</keyword>
<dbReference type="PANTHER" id="PTHR24365:SF541">
    <property type="entry name" value="PROTEIN TOLL-RELATED"/>
    <property type="match status" value="1"/>
</dbReference>
<gene>
    <name evidence="11" type="ORF">OFUS_LOCUS10617</name>
</gene>
<organism evidence="11 12">
    <name type="scientific">Owenia fusiformis</name>
    <name type="common">Polychaete worm</name>
    <dbReference type="NCBI Taxonomy" id="6347"/>
    <lineage>
        <taxon>Eukaryota</taxon>
        <taxon>Metazoa</taxon>
        <taxon>Spiralia</taxon>
        <taxon>Lophotrochozoa</taxon>
        <taxon>Annelida</taxon>
        <taxon>Polychaeta</taxon>
        <taxon>Sedentaria</taxon>
        <taxon>Canalipalpata</taxon>
        <taxon>Sabellida</taxon>
        <taxon>Oweniida</taxon>
        <taxon>Oweniidae</taxon>
        <taxon>Owenia</taxon>
    </lineage>
</organism>
<comment type="caution">
    <text evidence="11">The sequence shown here is derived from an EMBL/GenBank/DDBJ whole genome shotgun (WGS) entry which is preliminary data.</text>
</comment>
<evidence type="ECO:0000256" key="6">
    <source>
        <dbReference type="ARBA" id="ARBA00022737"/>
    </source>
</evidence>
<evidence type="ECO:0000313" key="11">
    <source>
        <dbReference type="EMBL" id="CAH1784423.1"/>
    </source>
</evidence>
<dbReference type="GO" id="GO:0038023">
    <property type="term" value="F:signaling receptor activity"/>
    <property type="evidence" value="ECO:0007669"/>
    <property type="project" value="TreeGrafter"/>
</dbReference>
<dbReference type="InterPro" id="IPR001611">
    <property type="entry name" value="Leu-rich_rpt"/>
</dbReference>
<dbReference type="SMART" id="SM00369">
    <property type="entry name" value="LRR_TYP"/>
    <property type="match status" value="4"/>
</dbReference>
<dbReference type="PROSITE" id="PS51450">
    <property type="entry name" value="LRR"/>
    <property type="match status" value="1"/>
</dbReference>
<keyword evidence="8" id="KW-0472">Membrane</keyword>
<dbReference type="SMART" id="SM00255">
    <property type="entry name" value="TIR"/>
    <property type="match status" value="1"/>
</dbReference>
<dbReference type="Gene3D" id="3.40.50.10140">
    <property type="entry name" value="Toll/interleukin-1 receptor homology (TIR) domain"/>
    <property type="match status" value="1"/>
</dbReference>
<comment type="subcellular location">
    <subcellularLocation>
        <location evidence="1">Membrane</location>
        <topology evidence="1">Single-pass type I membrane protein</topology>
    </subcellularLocation>
</comment>
<keyword evidence="12" id="KW-1185">Reference proteome</keyword>
<dbReference type="InterPro" id="IPR035897">
    <property type="entry name" value="Toll_tir_struct_dom_sf"/>
</dbReference>
<dbReference type="GO" id="GO:0007165">
    <property type="term" value="P:signal transduction"/>
    <property type="evidence" value="ECO:0007669"/>
    <property type="project" value="InterPro"/>
</dbReference>
<accession>A0A8J1XG38</accession>
<dbReference type="PROSITE" id="PS50104">
    <property type="entry name" value="TIR"/>
    <property type="match status" value="1"/>
</dbReference>
<keyword evidence="6" id="KW-0677">Repeat</keyword>
<sequence>MDSLTVLFLLSLNLHFCVAELTFQICYGKDNPGALWNVTHEKEMWKNVTLYKSLNGTNCGIVDLPRLFTREDLSCMNHSFVIEKVELSFNLISSIENQTFNCLKELKYLDLSHNMISELKGGIFDGLVNLEVVKLNDNRIHSMEDGVLTDKHKHISFLDLSCNMLTVFGGNIDFFKRYSANSCITVNVTHNAVSKLQLDLNSYHKVRDSDFICYYVFLQFNNITDLNLGSFGIFVDALSKNVAKSYEHEEIDLRDNPFICDCNVRLFHKLMQSFKTIFKQRFEWLELEKLKCASPEKLEGSSIAELPSEELFCRVYKHCPFSCQCIFKEDFDEPSINYLLPENTGYLRVLCAGQNLTALPTLIPYRYKDKLPTQLLLNLSQNSIEHLVPLDYIELVTHLDLSHNRIKDLSLSMMKIFSNLSVLYLNGNHLQYMPEDMRTIQFRNMKKMHLNDNKFICDCSSIWMENYFAAIRNKLSVMPKCYNKDALINDMKINQTFCWLNMTALLSCTITLGIVLLIGALIAYYLYPLVKILYCNRINDTAAENMDDVKYDAYVIYHPDDTEWVIEHIIGLLEPQYKLCIPQRDFRPENDELLVDIIMRSLEESRRSIVVLTQTFIRDNECKAVFAQAHGYFMRNPSQKMMLVVQDEAILKDNCLDDGINLYIKTCTYLAFRKRFFKKRILNEMPIKSIQDFNHA</sequence>
<keyword evidence="3" id="KW-0433">Leucine-rich repeat</keyword>
<evidence type="ECO:0000256" key="1">
    <source>
        <dbReference type="ARBA" id="ARBA00004479"/>
    </source>
</evidence>
<comment type="similarity">
    <text evidence="2">Belongs to the Toll-like receptor family.</text>
</comment>
<evidence type="ECO:0000256" key="5">
    <source>
        <dbReference type="ARBA" id="ARBA00022729"/>
    </source>
</evidence>
<keyword evidence="4" id="KW-0812">Transmembrane</keyword>
<keyword evidence="10" id="KW-0325">Glycoprotein</keyword>
<evidence type="ECO:0000256" key="9">
    <source>
        <dbReference type="ARBA" id="ARBA00023170"/>
    </source>
</evidence>
<evidence type="ECO:0000256" key="3">
    <source>
        <dbReference type="ARBA" id="ARBA00022614"/>
    </source>
</evidence>
<dbReference type="SMART" id="SM00082">
    <property type="entry name" value="LRRCT"/>
    <property type="match status" value="1"/>
</dbReference>
<keyword evidence="5" id="KW-0732">Signal</keyword>
<dbReference type="AlphaFoldDB" id="A0A8J1XG38"/>